<dbReference type="PROSITE" id="PS00893">
    <property type="entry name" value="NUDIX_BOX"/>
    <property type="match status" value="1"/>
</dbReference>
<organism evidence="5 6">
    <name type="scientific">Thalassiosira pseudonana</name>
    <name type="common">Marine diatom</name>
    <name type="synonym">Cyclotella nana</name>
    <dbReference type="NCBI Taxonomy" id="35128"/>
    <lineage>
        <taxon>Eukaryota</taxon>
        <taxon>Sar</taxon>
        <taxon>Stramenopiles</taxon>
        <taxon>Ochrophyta</taxon>
        <taxon>Bacillariophyta</taxon>
        <taxon>Coscinodiscophyceae</taxon>
        <taxon>Thalassiosirophycidae</taxon>
        <taxon>Thalassiosirales</taxon>
        <taxon>Thalassiosiraceae</taxon>
        <taxon>Thalassiosira</taxon>
    </lineage>
</organism>
<dbReference type="InterPro" id="IPR042529">
    <property type="entry name" value="IF_2B-like_C"/>
</dbReference>
<protein>
    <recommendedName>
        <fullName evidence="4">Nudix hydrolase domain-containing protein</fullName>
    </recommendedName>
</protein>
<dbReference type="PANTHER" id="PTHR43475">
    <property type="entry name" value="METHYLTHIORIBOSE-1-PHOSPHATE ISOMERASE"/>
    <property type="match status" value="1"/>
</dbReference>
<dbReference type="InterPro" id="IPR015797">
    <property type="entry name" value="NUDIX_hydrolase-like_dom_sf"/>
</dbReference>
<dbReference type="AlphaFoldDB" id="B8CGG7"/>
<dbReference type="Proteomes" id="UP000001449">
    <property type="component" value="Chromosome 23"/>
</dbReference>
<dbReference type="Gene3D" id="3.40.50.10470">
    <property type="entry name" value="Translation initiation factor eif-2b, domain 2"/>
    <property type="match status" value="1"/>
</dbReference>
<accession>B8CGG7</accession>
<dbReference type="PaxDb" id="35128-Thaps12104"/>
<reference evidence="5 6" key="2">
    <citation type="journal article" date="2008" name="Nature">
        <title>The Phaeodactylum genome reveals the evolutionary history of diatom genomes.</title>
        <authorList>
            <person name="Bowler C."/>
            <person name="Allen A.E."/>
            <person name="Badger J.H."/>
            <person name="Grimwood J."/>
            <person name="Jabbari K."/>
            <person name="Kuo A."/>
            <person name="Maheswari U."/>
            <person name="Martens C."/>
            <person name="Maumus F."/>
            <person name="Otillar R.P."/>
            <person name="Rayko E."/>
            <person name="Salamov A."/>
            <person name="Vandepoele K."/>
            <person name="Beszteri B."/>
            <person name="Gruber A."/>
            <person name="Heijde M."/>
            <person name="Katinka M."/>
            <person name="Mock T."/>
            <person name="Valentin K."/>
            <person name="Verret F."/>
            <person name="Berges J.A."/>
            <person name="Brownlee C."/>
            <person name="Cadoret J.P."/>
            <person name="Chiovitti A."/>
            <person name="Choi C.J."/>
            <person name="Coesel S."/>
            <person name="De Martino A."/>
            <person name="Detter J.C."/>
            <person name="Durkin C."/>
            <person name="Falciatore A."/>
            <person name="Fournet J."/>
            <person name="Haruta M."/>
            <person name="Huysman M.J."/>
            <person name="Jenkins B.D."/>
            <person name="Jiroutova K."/>
            <person name="Jorgensen R.E."/>
            <person name="Joubert Y."/>
            <person name="Kaplan A."/>
            <person name="Kroger N."/>
            <person name="Kroth P.G."/>
            <person name="La Roche J."/>
            <person name="Lindquist E."/>
            <person name="Lommer M."/>
            <person name="Martin-Jezequel V."/>
            <person name="Lopez P.J."/>
            <person name="Lucas S."/>
            <person name="Mangogna M."/>
            <person name="McGinnis K."/>
            <person name="Medlin L.K."/>
            <person name="Montsant A."/>
            <person name="Oudot-Le Secq M.P."/>
            <person name="Napoli C."/>
            <person name="Obornik M."/>
            <person name="Parker M.S."/>
            <person name="Petit J.L."/>
            <person name="Porcel B.M."/>
            <person name="Poulsen N."/>
            <person name="Robison M."/>
            <person name="Rychlewski L."/>
            <person name="Rynearson T.A."/>
            <person name="Schmutz J."/>
            <person name="Shapiro H."/>
            <person name="Siaut M."/>
            <person name="Stanley M."/>
            <person name="Sussman M.R."/>
            <person name="Taylor A.R."/>
            <person name="Vardi A."/>
            <person name="von Dassow P."/>
            <person name="Vyverman W."/>
            <person name="Willis A."/>
            <person name="Wyrwicz L.S."/>
            <person name="Rokhsar D.S."/>
            <person name="Weissenbach J."/>
            <person name="Armbrust E.V."/>
            <person name="Green B.R."/>
            <person name="Van de Peer Y."/>
            <person name="Grigoriev I.V."/>
        </authorList>
    </citation>
    <scope>NUCLEOTIDE SEQUENCE [LARGE SCALE GENOMIC DNA]</scope>
    <source>
        <strain evidence="5 6">CCMP1335</strain>
    </source>
</reference>
<dbReference type="Pfam" id="PF00293">
    <property type="entry name" value="NUDIX"/>
    <property type="match status" value="1"/>
</dbReference>
<dbReference type="PANTHER" id="PTHR43475:SF3">
    <property type="entry name" value="TRANSLATION INITIATION FACTOR EIF-2B SUBUNIT FAMILY PROTEIN (AFU_ORTHOLOGUE AFUA_2G14290)"/>
    <property type="match status" value="1"/>
</dbReference>
<evidence type="ECO:0000256" key="2">
    <source>
        <dbReference type="ARBA" id="ARBA00022801"/>
    </source>
</evidence>
<dbReference type="InterPro" id="IPR020084">
    <property type="entry name" value="NUDIX_hydrolase_CS"/>
</dbReference>
<dbReference type="GO" id="GO:0019509">
    <property type="term" value="P:L-methionine salvage from methylthioadenosine"/>
    <property type="evidence" value="ECO:0000318"/>
    <property type="project" value="GO_Central"/>
</dbReference>
<dbReference type="eggNOG" id="ENOG502SYTS">
    <property type="taxonomic scope" value="Eukaryota"/>
</dbReference>
<dbReference type="GeneID" id="7448910"/>
<proteinExistence type="inferred from homology"/>
<sequence length="466" mass="52361">MILTINNIKRVVSIFILRPKSNSNEYQIATFKRCTTMPTFPNHWAGISGSLEEKESPLECAVRELGEETNINELFMEYEGDRVEKMESKRGYDDNEGSRHELLQSSMKEGLYLDIAKKSSNGAFGGRVIRVYPFALKLQQSTLWSRIEMRGTEHDEMRFMDVHEFLELSPCVPGLQTAFHHATAGFYLRLPNDIKTWANDRVNGAAYLAQHAVSLAAFHTKASLKDSTTTCVAHNKPTAAQSIAMLRPSMVAIVNVMKEFDRRCNAEDEMKQSAVDDIDRIRDELLHSLRTEAGRCVEMGLEAILENYNEWRATSSPSSEFVVGTFSRSSTLKLILERSLQLIDGQSTSQVKVVCSQSTPGGEGEHMASDLLNASWISDESFQQQLQQGRINLVVVGADCILPHGIVNKVGTAQLATICKASKVPILCCTDRWKLWEDEFPPPLEEIFELVSRDALDRVLLPPEKR</sequence>
<dbReference type="InParanoid" id="B8CGG7"/>
<keyword evidence="6" id="KW-1185">Reference proteome</keyword>
<dbReference type="PROSITE" id="PS51462">
    <property type="entry name" value="NUDIX"/>
    <property type="match status" value="1"/>
</dbReference>
<dbReference type="InterPro" id="IPR037171">
    <property type="entry name" value="NagB/RpiA_transferase-like"/>
</dbReference>
<evidence type="ECO:0000256" key="3">
    <source>
        <dbReference type="RuleBase" id="RU003814"/>
    </source>
</evidence>
<dbReference type="RefSeq" id="XP_002295187.1">
    <property type="nucleotide sequence ID" value="XM_002295151.1"/>
</dbReference>
<dbReference type="InterPro" id="IPR000086">
    <property type="entry name" value="NUDIX_hydrolase_dom"/>
</dbReference>
<feature type="domain" description="Nudix hydrolase" evidence="4">
    <location>
        <begin position="7"/>
        <end position="192"/>
    </location>
</feature>
<dbReference type="GO" id="GO:0046523">
    <property type="term" value="F:S-methyl-5-thioribose-1-phosphate isomerase activity"/>
    <property type="evidence" value="ECO:0000318"/>
    <property type="project" value="GO_Central"/>
</dbReference>
<evidence type="ECO:0000313" key="6">
    <source>
        <dbReference type="Proteomes" id="UP000001449"/>
    </source>
</evidence>
<keyword evidence="2" id="KW-0378">Hydrolase</keyword>
<dbReference type="Gene3D" id="3.90.79.10">
    <property type="entry name" value="Nucleoside Triphosphate Pyrophosphohydrolase"/>
    <property type="match status" value="1"/>
</dbReference>
<reference evidence="5 6" key="1">
    <citation type="journal article" date="2004" name="Science">
        <title>The genome of the diatom Thalassiosira pseudonana: ecology, evolution, and metabolism.</title>
        <authorList>
            <person name="Armbrust E.V."/>
            <person name="Berges J.A."/>
            <person name="Bowler C."/>
            <person name="Green B.R."/>
            <person name="Martinez D."/>
            <person name="Putnam N.H."/>
            <person name="Zhou S."/>
            <person name="Allen A.E."/>
            <person name="Apt K.E."/>
            <person name="Bechner M."/>
            <person name="Brzezinski M.A."/>
            <person name="Chaal B.K."/>
            <person name="Chiovitti A."/>
            <person name="Davis A.K."/>
            <person name="Demarest M.S."/>
            <person name="Detter J.C."/>
            <person name="Glavina T."/>
            <person name="Goodstein D."/>
            <person name="Hadi M.Z."/>
            <person name="Hellsten U."/>
            <person name="Hildebrand M."/>
            <person name="Jenkins B.D."/>
            <person name="Jurka J."/>
            <person name="Kapitonov V.V."/>
            <person name="Kroger N."/>
            <person name="Lau W.W."/>
            <person name="Lane T.W."/>
            <person name="Larimer F.W."/>
            <person name="Lippmeier J.C."/>
            <person name="Lucas S."/>
            <person name="Medina M."/>
            <person name="Montsant A."/>
            <person name="Obornik M."/>
            <person name="Parker M.S."/>
            <person name="Palenik B."/>
            <person name="Pazour G.J."/>
            <person name="Richardson P.M."/>
            <person name="Rynearson T.A."/>
            <person name="Saito M.A."/>
            <person name="Schwartz D.C."/>
            <person name="Thamatrakoln K."/>
            <person name="Valentin K."/>
            <person name="Vardi A."/>
            <person name="Wilkerson F.P."/>
            <person name="Rokhsar D.S."/>
        </authorList>
    </citation>
    <scope>NUCLEOTIDE SEQUENCE [LARGE SCALE GENOMIC DNA]</scope>
    <source>
        <strain evidence="5 6">CCMP1335</strain>
    </source>
</reference>
<evidence type="ECO:0000256" key="1">
    <source>
        <dbReference type="ARBA" id="ARBA00007251"/>
    </source>
</evidence>
<dbReference type="OMA" id="HARCESA"/>
<dbReference type="HOGENOM" id="CLU_587294_0_0_1"/>
<comment type="similarity">
    <text evidence="1 3">Belongs to the eIF-2B alpha/beta/delta subunits family.</text>
</comment>
<dbReference type="InterPro" id="IPR000649">
    <property type="entry name" value="IF-2B-related"/>
</dbReference>
<dbReference type="GO" id="GO:0016787">
    <property type="term" value="F:hydrolase activity"/>
    <property type="evidence" value="ECO:0007669"/>
    <property type="project" value="UniProtKB-KW"/>
</dbReference>
<dbReference type="Pfam" id="PF01008">
    <property type="entry name" value="IF-2B"/>
    <property type="match status" value="1"/>
</dbReference>
<dbReference type="KEGG" id="tps:THAPSDRAFT_12104"/>
<name>B8CGG7_THAPS</name>
<dbReference type="EMBL" id="CM000654">
    <property type="protein sequence ID" value="EED87491.1"/>
    <property type="molecule type" value="Genomic_DNA"/>
</dbReference>
<evidence type="ECO:0000313" key="5">
    <source>
        <dbReference type="EMBL" id="EED87491.1"/>
    </source>
</evidence>
<dbReference type="SUPFAM" id="SSF55811">
    <property type="entry name" value="Nudix"/>
    <property type="match status" value="1"/>
</dbReference>
<gene>
    <name evidence="5" type="ORF">THAPSDRAFT_12104</name>
</gene>
<evidence type="ECO:0000259" key="4">
    <source>
        <dbReference type="PROSITE" id="PS51462"/>
    </source>
</evidence>
<dbReference type="SUPFAM" id="SSF100950">
    <property type="entry name" value="NagB/RpiA/CoA transferase-like"/>
    <property type="match status" value="1"/>
</dbReference>